<name>A0A2M8VYZ6_9BURK</name>
<protein>
    <submittedName>
        <fullName evidence="1">Uncharacterized protein</fullName>
    </submittedName>
</protein>
<keyword evidence="2" id="KW-1185">Reference proteome</keyword>
<comment type="caution">
    <text evidence="1">The sequence shown here is derived from an EMBL/GenBank/DDBJ whole genome shotgun (WGS) entry which is preliminary data.</text>
</comment>
<reference evidence="1 2" key="1">
    <citation type="submission" date="2017-11" db="EMBL/GenBank/DDBJ databases">
        <title>Genomic Encyclopedia of Type Strains, Phase III (KMG-III): the genomes of soil and plant-associated and newly described type strains.</title>
        <authorList>
            <person name="Whitman W."/>
        </authorList>
    </citation>
    <scope>NUCLEOTIDE SEQUENCE [LARGE SCALE GENOMIC DNA]</scope>
    <source>
        <strain evidence="1 2">UB-Domo-W1</strain>
    </source>
</reference>
<dbReference type="Proteomes" id="UP000229366">
    <property type="component" value="Unassembled WGS sequence"/>
</dbReference>
<gene>
    <name evidence="1" type="ORF">B0G85_0469</name>
</gene>
<proteinExistence type="predicted"/>
<dbReference type="EMBL" id="PGTX01000001">
    <property type="protein sequence ID" value="PJI83078.1"/>
    <property type="molecule type" value="Genomic_DNA"/>
</dbReference>
<organism evidence="1 2">
    <name type="scientific">Polynucleobacter brandtiae</name>
    <dbReference type="NCBI Taxonomy" id="1938816"/>
    <lineage>
        <taxon>Bacteria</taxon>
        <taxon>Pseudomonadati</taxon>
        <taxon>Pseudomonadota</taxon>
        <taxon>Betaproteobacteria</taxon>
        <taxon>Burkholderiales</taxon>
        <taxon>Burkholderiaceae</taxon>
        <taxon>Polynucleobacter</taxon>
    </lineage>
</organism>
<sequence length="153" mass="17067">MYGYHIHHMNKYIWLVGPILMLSSFSTSGQSTVSLNLLCQINGEITSMAVSGVTTVPIKDTTMSILVEKGVISISDGQNYFSNKMRAAFSQDTIFASDEWKQGDNDNRKQYLEINRNTGMVRVTKDITFENPTIVLSAKASGNCEKLANKKKF</sequence>
<evidence type="ECO:0000313" key="2">
    <source>
        <dbReference type="Proteomes" id="UP000229366"/>
    </source>
</evidence>
<evidence type="ECO:0000313" key="1">
    <source>
        <dbReference type="EMBL" id="PJI83078.1"/>
    </source>
</evidence>
<accession>A0A2M8VYZ6</accession>
<dbReference type="AlphaFoldDB" id="A0A2M8VYZ6"/>